<accession>X1DL38</accession>
<name>X1DL38_9ZZZZ</name>
<proteinExistence type="predicted"/>
<feature type="non-terminal residue" evidence="1">
    <location>
        <position position="1"/>
    </location>
</feature>
<evidence type="ECO:0000313" key="1">
    <source>
        <dbReference type="EMBL" id="GAH05734.1"/>
    </source>
</evidence>
<dbReference type="AlphaFoldDB" id="X1DL38"/>
<reference evidence="1" key="1">
    <citation type="journal article" date="2014" name="Front. Microbiol.">
        <title>High frequency of phylogenetically diverse reductive dehalogenase-homologous genes in deep subseafloor sedimentary metagenomes.</title>
        <authorList>
            <person name="Kawai M."/>
            <person name="Futagami T."/>
            <person name="Toyoda A."/>
            <person name="Takaki Y."/>
            <person name="Nishi S."/>
            <person name="Hori S."/>
            <person name="Arai W."/>
            <person name="Tsubouchi T."/>
            <person name="Morono Y."/>
            <person name="Uchiyama I."/>
            <person name="Ito T."/>
            <person name="Fujiyama A."/>
            <person name="Inagaki F."/>
            <person name="Takami H."/>
        </authorList>
    </citation>
    <scope>NUCLEOTIDE SEQUENCE</scope>
    <source>
        <strain evidence="1">Expedition CK06-06</strain>
    </source>
</reference>
<organism evidence="1">
    <name type="scientific">marine sediment metagenome</name>
    <dbReference type="NCBI Taxonomy" id="412755"/>
    <lineage>
        <taxon>unclassified sequences</taxon>
        <taxon>metagenomes</taxon>
        <taxon>ecological metagenomes</taxon>
    </lineage>
</organism>
<dbReference type="EMBL" id="BART01037136">
    <property type="protein sequence ID" value="GAH05734.1"/>
    <property type="molecule type" value="Genomic_DNA"/>
</dbReference>
<gene>
    <name evidence="1" type="ORF">S01H4_62287</name>
</gene>
<protein>
    <submittedName>
        <fullName evidence="1">Uncharacterized protein</fullName>
    </submittedName>
</protein>
<sequence>VFGNCNVIFSTSDIPDARATPGRLHCMFVQVQVAGAEAVIEAPAKA</sequence>
<comment type="caution">
    <text evidence="1">The sequence shown here is derived from an EMBL/GenBank/DDBJ whole genome shotgun (WGS) entry which is preliminary data.</text>
</comment>